<dbReference type="KEGG" id="mla:Mlab_0167"/>
<keyword evidence="7" id="KW-1185">Reference proteome</keyword>
<dbReference type="Pfam" id="PF08352">
    <property type="entry name" value="oligo_HPY"/>
    <property type="match status" value="1"/>
</dbReference>
<dbReference type="GeneID" id="4795864"/>
<dbReference type="SMART" id="SM00382">
    <property type="entry name" value="AAA"/>
    <property type="match status" value="1"/>
</dbReference>
<feature type="domain" description="ABC transporter" evidence="5">
    <location>
        <begin position="7"/>
        <end position="254"/>
    </location>
</feature>
<dbReference type="InterPro" id="IPR003439">
    <property type="entry name" value="ABC_transporter-like_ATP-bd"/>
</dbReference>
<evidence type="ECO:0000256" key="3">
    <source>
        <dbReference type="ARBA" id="ARBA00022741"/>
    </source>
</evidence>
<evidence type="ECO:0000313" key="6">
    <source>
        <dbReference type="EMBL" id="ABN06343.1"/>
    </source>
</evidence>
<dbReference type="PANTHER" id="PTHR43776:SF7">
    <property type="entry name" value="D,D-DIPEPTIDE TRANSPORT ATP-BINDING PROTEIN DDPF-RELATED"/>
    <property type="match status" value="1"/>
</dbReference>
<dbReference type="InterPro" id="IPR013563">
    <property type="entry name" value="Oligopep_ABC_C"/>
</dbReference>
<keyword evidence="3" id="KW-0547">Nucleotide-binding</keyword>
<evidence type="ECO:0000256" key="1">
    <source>
        <dbReference type="ARBA" id="ARBA00005417"/>
    </source>
</evidence>
<dbReference type="GO" id="GO:0005524">
    <property type="term" value="F:ATP binding"/>
    <property type="evidence" value="ECO:0007669"/>
    <property type="project" value="UniProtKB-KW"/>
</dbReference>
<dbReference type="GO" id="GO:0015833">
    <property type="term" value="P:peptide transport"/>
    <property type="evidence" value="ECO:0007669"/>
    <property type="project" value="InterPro"/>
</dbReference>
<proteinExistence type="inferred from homology"/>
<protein>
    <submittedName>
        <fullName evidence="6">ABC transporter related protein</fullName>
    </submittedName>
</protein>
<dbReference type="eggNOG" id="arCOG00184">
    <property type="taxonomic scope" value="Archaea"/>
</dbReference>
<dbReference type="HOGENOM" id="CLU_000604_1_23_2"/>
<dbReference type="PANTHER" id="PTHR43776">
    <property type="entry name" value="TRANSPORT ATP-BINDING PROTEIN"/>
    <property type="match status" value="1"/>
</dbReference>
<dbReference type="AlphaFoldDB" id="A2SPT7"/>
<gene>
    <name evidence="6" type="ordered locus">Mlab_0167</name>
</gene>
<evidence type="ECO:0000256" key="2">
    <source>
        <dbReference type="ARBA" id="ARBA00022448"/>
    </source>
</evidence>
<dbReference type="EMBL" id="CP000559">
    <property type="protein sequence ID" value="ABN06343.1"/>
    <property type="molecule type" value="Genomic_DNA"/>
</dbReference>
<keyword evidence="4" id="KW-0067">ATP-binding</keyword>
<evidence type="ECO:0000313" key="7">
    <source>
        <dbReference type="Proteomes" id="UP000000365"/>
    </source>
</evidence>
<dbReference type="PROSITE" id="PS00211">
    <property type="entry name" value="ABC_TRANSPORTER_1"/>
    <property type="match status" value="1"/>
</dbReference>
<dbReference type="RefSeq" id="WP_011832544.1">
    <property type="nucleotide sequence ID" value="NC_008942.1"/>
</dbReference>
<dbReference type="STRING" id="410358.Mlab_0167"/>
<dbReference type="Pfam" id="PF00005">
    <property type="entry name" value="ABC_tran"/>
    <property type="match status" value="1"/>
</dbReference>
<dbReference type="GO" id="GO:0055085">
    <property type="term" value="P:transmembrane transport"/>
    <property type="evidence" value="ECO:0007669"/>
    <property type="project" value="UniProtKB-ARBA"/>
</dbReference>
<comment type="similarity">
    <text evidence="1">Belongs to the ABC transporter superfamily.</text>
</comment>
<dbReference type="Gene3D" id="3.40.50.300">
    <property type="entry name" value="P-loop containing nucleotide triphosphate hydrolases"/>
    <property type="match status" value="1"/>
</dbReference>
<reference evidence="6 7" key="1">
    <citation type="journal article" date="2009" name="Stand. Genomic Sci.">
        <title>Complete genome sequence of Methanocorpusculum labreanum type strain Z.</title>
        <authorList>
            <person name="Anderson I.J."/>
            <person name="Sieprawska-Lupa M."/>
            <person name="Goltsman E."/>
            <person name="Lapidus A."/>
            <person name="Copeland A."/>
            <person name="Glavina Del Rio T."/>
            <person name="Tice H."/>
            <person name="Dalin E."/>
            <person name="Barry K."/>
            <person name="Pitluck S."/>
            <person name="Hauser L."/>
            <person name="Land M."/>
            <person name="Lucas S."/>
            <person name="Richardson P."/>
            <person name="Whitman W.B."/>
            <person name="Kyrpides N.C."/>
        </authorList>
    </citation>
    <scope>NUCLEOTIDE SEQUENCE [LARGE SCALE GENOMIC DNA]</scope>
    <source>
        <strain evidence="7">ATCC 43576 / DSM 4855 / Z</strain>
    </source>
</reference>
<dbReference type="InterPro" id="IPR027417">
    <property type="entry name" value="P-loop_NTPase"/>
</dbReference>
<dbReference type="InterPro" id="IPR003593">
    <property type="entry name" value="AAA+_ATPase"/>
</dbReference>
<evidence type="ECO:0000259" key="5">
    <source>
        <dbReference type="PROSITE" id="PS50893"/>
    </source>
</evidence>
<dbReference type="CDD" id="cd03257">
    <property type="entry name" value="ABC_NikE_OppD_transporters"/>
    <property type="match status" value="1"/>
</dbReference>
<name>A2SPT7_METLZ</name>
<dbReference type="InterPro" id="IPR050319">
    <property type="entry name" value="ABC_transp_ATP-bind"/>
</dbReference>
<dbReference type="OrthoDB" id="18209at2157"/>
<dbReference type="SUPFAM" id="SSF52540">
    <property type="entry name" value="P-loop containing nucleoside triphosphate hydrolases"/>
    <property type="match status" value="1"/>
</dbReference>
<dbReference type="InterPro" id="IPR017871">
    <property type="entry name" value="ABC_transporter-like_CS"/>
</dbReference>
<organism evidence="6 7">
    <name type="scientific">Methanocorpusculum labreanum (strain ATCC 43576 / DSM 4855 / Z)</name>
    <dbReference type="NCBI Taxonomy" id="410358"/>
    <lineage>
        <taxon>Archaea</taxon>
        <taxon>Methanobacteriati</taxon>
        <taxon>Methanobacteriota</taxon>
        <taxon>Stenosarchaea group</taxon>
        <taxon>Methanomicrobia</taxon>
        <taxon>Methanomicrobiales</taxon>
        <taxon>Methanocorpusculaceae</taxon>
        <taxon>Methanocorpusculum</taxon>
    </lineage>
</organism>
<accession>A2SPT7</accession>
<evidence type="ECO:0000256" key="4">
    <source>
        <dbReference type="ARBA" id="ARBA00022840"/>
    </source>
</evidence>
<dbReference type="GO" id="GO:0016887">
    <property type="term" value="F:ATP hydrolysis activity"/>
    <property type="evidence" value="ECO:0007669"/>
    <property type="project" value="InterPro"/>
</dbReference>
<keyword evidence="2" id="KW-0813">Transport</keyword>
<dbReference type="PROSITE" id="PS50893">
    <property type="entry name" value="ABC_TRANSPORTER_2"/>
    <property type="match status" value="1"/>
</dbReference>
<dbReference type="Proteomes" id="UP000000365">
    <property type="component" value="Chromosome"/>
</dbReference>
<sequence length="295" mass="32991">MSDDVLLDVKNLKQYFHINKKLTINAVDDISFSIRRGEVFGIVGETGSGKSTVGRTIMGVNTLTDGEIYFKGKQISDKKIFNQNKADIQKNIQIIFQDSTAALNPHMTVEKIIAEPLVVNNILKTKEEIAAVVDEHLRLVGLSEPFKKRYPGEISGGQRQRVAIARSIAMKPDLIIADEPIASLDISIQAQIVTLLQNLQKERGFSIIFIAHDLSIIRFLSDRIAVMLKGKIVELAATKELFENPIHEYTRSLISAAPVPDPVYERNKTIIDYDTSRFDGSGRMTEVSKNHFVLI</sequence>